<dbReference type="RefSeq" id="WP_091473086.1">
    <property type="nucleotide sequence ID" value="NZ_FOJT01000001.1"/>
</dbReference>
<protein>
    <submittedName>
        <fullName evidence="2">Putative auto-transporter adhesin, head GIN domain</fullName>
    </submittedName>
</protein>
<evidence type="ECO:0000259" key="1">
    <source>
        <dbReference type="Pfam" id="PF10988"/>
    </source>
</evidence>
<sequence length="246" mass="26232">MIKLMVHLVRIVIAACIALLFNSCKYDIELGEKITGSGHVVTRERNLATFTKIEVSQGLDCEVTQGNDQKVVIEADDNLQDGIITTVTNGVLKISSKYNNYNNVKSRKIRVQIPEILGLETTSASSLVTKNIIKGNIIYLKSSSASNLDANIEADKIILEATSGSDLNIEGKALELTTASSSASSIDAKNLLANDINSQSSSGSTTIVNPILKLKAHASSASSITYSKTPKSLTIEENSGGSVDKE</sequence>
<reference evidence="3" key="1">
    <citation type="submission" date="2016-10" db="EMBL/GenBank/DDBJ databases">
        <authorList>
            <person name="Varghese N."/>
            <person name="Submissions S."/>
        </authorList>
    </citation>
    <scope>NUCLEOTIDE SEQUENCE [LARGE SCALE GENOMIC DNA]</scope>
    <source>
        <strain evidence="3">DSM 21789</strain>
    </source>
</reference>
<dbReference type="STRING" id="498292.SAMN05660845_0256"/>
<dbReference type="InterPro" id="IPR021255">
    <property type="entry name" value="DUF2807"/>
</dbReference>
<dbReference type="EMBL" id="FOJT01000001">
    <property type="protein sequence ID" value="SFA72832.1"/>
    <property type="molecule type" value="Genomic_DNA"/>
</dbReference>
<dbReference type="AlphaFoldDB" id="A0A1I0V9A4"/>
<dbReference type="Proteomes" id="UP000199604">
    <property type="component" value="Unassembled WGS sequence"/>
</dbReference>
<gene>
    <name evidence="2" type="ORF">SAMN05660845_0256</name>
</gene>
<proteinExistence type="predicted"/>
<dbReference type="OrthoDB" id="1422484at2"/>
<organism evidence="2 3">
    <name type="scientific">Flavobacterium swingsii</name>
    <dbReference type="NCBI Taxonomy" id="498292"/>
    <lineage>
        <taxon>Bacteria</taxon>
        <taxon>Pseudomonadati</taxon>
        <taxon>Bacteroidota</taxon>
        <taxon>Flavobacteriia</taxon>
        <taxon>Flavobacteriales</taxon>
        <taxon>Flavobacteriaceae</taxon>
        <taxon>Flavobacterium</taxon>
    </lineage>
</organism>
<dbReference type="Pfam" id="PF10988">
    <property type="entry name" value="DUF2807"/>
    <property type="match status" value="1"/>
</dbReference>
<feature type="domain" description="Putative auto-transporter adhesin head GIN" evidence="1">
    <location>
        <begin position="50"/>
        <end position="230"/>
    </location>
</feature>
<keyword evidence="3" id="KW-1185">Reference proteome</keyword>
<name>A0A1I0V9A4_9FLAO</name>
<accession>A0A1I0V9A4</accession>
<evidence type="ECO:0000313" key="3">
    <source>
        <dbReference type="Proteomes" id="UP000199604"/>
    </source>
</evidence>
<evidence type="ECO:0000313" key="2">
    <source>
        <dbReference type="EMBL" id="SFA72832.1"/>
    </source>
</evidence>
<dbReference type="Gene3D" id="2.160.20.120">
    <property type="match status" value="1"/>
</dbReference>